<accession>A0A9D1PZ19</accession>
<evidence type="ECO:0000313" key="2">
    <source>
        <dbReference type="Proteomes" id="UP000886752"/>
    </source>
</evidence>
<evidence type="ECO:0000313" key="1">
    <source>
        <dbReference type="EMBL" id="HIW01232.1"/>
    </source>
</evidence>
<organism evidence="1 2">
    <name type="scientific">Candidatus Desulfovibrio intestinipullorum</name>
    <dbReference type="NCBI Taxonomy" id="2838536"/>
    <lineage>
        <taxon>Bacteria</taxon>
        <taxon>Pseudomonadati</taxon>
        <taxon>Thermodesulfobacteriota</taxon>
        <taxon>Desulfovibrionia</taxon>
        <taxon>Desulfovibrionales</taxon>
        <taxon>Desulfovibrionaceae</taxon>
        <taxon>Desulfovibrio</taxon>
    </lineage>
</organism>
<dbReference type="AlphaFoldDB" id="A0A9D1PZ19"/>
<reference evidence="1" key="1">
    <citation type="journal article" date="2021" name="PeerJ">
        <title>Extensive microbial diversity within the chicken gut microbiome revealed by metagenomics and culture.</title>
        <authorList>
            <person name="Gilroy R."/>
            <person name="Ravi A."/>
            <person name="Getino M."/>
            <person name="Pursley I."/>
            <person name="Horton D.L."/>
            <person name="Alikhan N.F."/>
            <person name="Baker D."/>
            <person name="Gharbi K."/>
            <person name="Hall N."/>
            <person name="Watson M."/>
            <person name="Adriaenssens E.M."/>
            <person name="Foster-Nyarko E."/>
            <person name="Jarju S."/>
            <person name="Secka A."/>
            <person name="Antonio M."/>
            <person name="Oren A."/>
            <person name="Chaudhuri R.R."/>
            <person name="La Ragione R."/>
            <person name="Hildebrand F."/>
            <person name="Pallen M.J."/>
        </authorList>
    </citation>
    <scope>NUCLEOTIDE SEQUENCE</scope>
    <source>
        <strain evidence="1">ChiHecec2B26-446</strain>
    </source>
</reference>
<comment type="caution">
    <text evidence="1">The sequence shown here is derived from an EMBL/GenBank/DDBJ whole genome shotgun (WGS) entry which is preliminary data.</text>
</comment>
<proteinExistence type="predicted"/>
<dbReference type="Proteomes" id="UP000886752">
    <property type="component" value="Unassembled WGS sequence"/>
</dbReference>
<reference evidence="1" key="2">
    <citation type="submission" date="2021-04" db="EMBL/GenBank/DDBJ databases">
        <authorList>
            <person name="Gilroy R."/>
        </authorList>
    </citation>
    <scope>NUCLEOTIDE SEQUENCE</scope>
    <source>
        <strain evidence="1">ChiHecec2B26-446</strain>
    </source>
</reference>
<name>A0A9D1PZ19_9BACT</name>
<sequence length="323" mass="35199">MDTCHILPLGPSCIGKTTLVSSVIDALLTTLEQSGGSITAQLGSEDADLLHKNLQSLRSASGTLPQTLLEPTARPHAYTVSVGGSASSLLGKLLSGRVSMQLAFHDYPGALIDDLPAFTSSVLPLAQAEVLLVPVDASLFMEAASGQEEVAAQAVHRIVSIEELIVEWEKGRALTTGRGLLIFAPLRCEAYFGDNGMEAKKEEAERLASLVCNRFFSNIMAIVQFFGENINCLYVPVDTLGHCRVASREWDIQNPAFRATYAMEGEVRPFGCEMIALFILEYYIRVCRQTSSSKTLEEMEKGLDALIDEFRNKSGYARALRIC</sequence>
<gene>
    <name evidence="1" type="ORF">H9894_08610</name>
</gene>
<dbReference type="EMBL" id="DXHV01000075">
    <property type="protein sequence ID" value="HIW01232.1"/>
    <property type="molecule type" value="Genomic_DNA"/>
</dbReference>
<protein>
    <submittedName>
        <fullName evidence="1">Uncharacterized protein</fullName>
    </submittedName>
</protein>